<sequence length="42" mass="4670">MSYRGKVRSSIPSQAEKGRQIEKCLGIASSVLIEQAHLFGFF</sequence>
<protein>
    <submittedName>
        <fullName evidence="1">Uncharacterized protein</fullName>
    </submittedName>
</protein>
<organism evidence="1">
    <name type="scientific">Rhizophora mucronata</name>
    <name type="common">Asiatic mangrove</name>
    <dbReference type="NCBI Taxonomy" id="61149"/>
    <lineage>
        <taxon>Eukaryota</taxon>
        <taxon>Viridiplantae</taxon>
        <taxon>Streptophyta</taxon>
        <taxon>Embryophyta</taxon>
        <taxon>Tracheophyta</taxon>
        <taxon>Spermatophyta</taxon>
        <taxon>Magnoliopsida</taxon>
        <taxon>eudicotyledons</taxon>
        <taxon>Gunneridae</taxon>
        <taxon>Pentapetalae</taxon>
        <taxon>rosids</taxon>
        <taxon>fabids</taxon>
        <taxon>Malpighiales</taxon>
        <taxon>Rhizophoraceae</taxon>
        <taxon>Rhizophora</taxon>
    </lineage>
</organism>
<dbReference type="EMBL" id="GGEC01072000">
    <property type="protein sequence ID" value="MBX52484.1"/>
    <property type="molecule type" value="Transcribed_RNA"/>
</dbReference>
<proteinExistence type="predicted"/>
<reference evidence="1" key="1">
    <citation type="submission" date="2018-02" db="EMBL/GenBank/DDBJ databases">
        <title>Rhizophora mucronata_Transcriptome.</title>
        <authorList>
            <person name="Meera S.P."/>
            <person name="Sreeshan A."/>
            <person name="Augustine A."/>
        </authorList>
    </citation>
    <scope>NUCLEOTIDE SEQUENCE</scope>
    <source>
        <tissue evidence="1">Leaf</tissue>
    </source>
</reference>
<name>A0A2P2PCL7_RHIMU</name>
<dbReference type="AlphaFoldDB" id="A0A2P2PCL7"/>
<evidence type="ECO:0000313" key="1">
    <source>
        <dbReference type="EMBL" id="MBX52484.1"/>
    </source>
</evidence>
<accession>A0A2P2PCL7</accession>